<keyword evidence="3" id="KW-1185">Reference proteome</keyword>
<organism evidence="2 3">
    <name type="scientific">Eruca vesicaria subsp. sativa</name>
    <name type="common">Garden rocket</name>
    <name type="synonym">Eruca sativa</name>
    <dbReference type="NCBI Taxonomy" id="29727"/>
    <lineage>
        <taxon>Eukaryota</taxon>
        <taxon>Viridiplantae</taxon>
        <taxon>Streptophyta</taxon>
        <taxon>Embryophyta</taxon>
        <taxon>Tracheophyta</taxon>
        <taxon>Spermatophyta</taxon>
        <taxon>Magnoliopsida</taxon>
        <taxon>eudicotyledons</taxon>
        <taxon>Gunneridae</taxon>
        <taxon>Pentapetalae</taxon>
        <taxon>rosids</taxon>
        <taxon>malvids</taxon>
        <taxon>Brassicales</taxon>
        <taxon>Brassicaceae</taxon>
        <taxon>Brassiceae</taxon>
        <taxon>Eruca</taxon>
    </lineage>
</organism>
<evidence type="ECO:0000256" key="1">
    <source>
        <dbReference type="SAM" id="MobiDB-lite"/>
    </source>
</evidence>
<proteinExistence type="predicted"/>
<dbReference type="Proteomes" id="UP001642260">
    <property type="component" value="Unassembled WGS sequence"/>
</dbReference>
<feature type="region of interest" description="Disordered" evidence="1">
    <location>
        <begin position="1"/>
        <end position="23"/>
    </location>
</feature>
<dbReference type="AlphaFoldDB" id="A0ABC8JEF0"/>
<reference evidence="2 3" key="1">
    <citation type="submission" date="2022-03" db="EMBL/GenBank/DDBJ databases">
        <authorList>
            <person name="Macdonald S."/>
            <person name="Ahmed S."/>
            <person name="Newling K."/>
        </authorList>
    </citation>
    <scope>NUCLEOTIDE SEQUENCE [LARGE SCALE GENOMIC DNA]</scope>
</reference>
<dbReference type="EMBL" id="CAKOAT010100822">
    <property type="protein sequence ID" value="CAH8324522.1"/>
    <property type="molecule type" value="Genomic_DNA"/>
</dbReference>
<accession>A0ABC8JEF0</accession>
<evidence type="ECO:0000313" key="2">
    <source>
        <dbReference type="EMBL" id="CAH8324522.1"/>
    </source>
</evidence>
<evidence type="ECO:0000313" key="3">
    <source>
        <dbReference type="Proteomes" id="UP001642260"/>
    </source>
</evidence>
<sequence length="64" mass="6829">MVSTPKVVKSHPGHMSLSSSPPPCLKASFSASPESNFSVLLIISSWDMYIRISSGGVITHSPEK</sequence>
<name>A0ABC8JEF0_ERUVS</name>
<protein>
    <submittedName>
        <fullName evidence="2">Uncharacterized protein</fullName>
    </submittedName>
</protein>
<comment type="caution">
    <text evidence="2">The sequence shown here is derived from an EMBL/GenBank/DDBJ whole genome shotgun (WGS) entry which is preliminary data.</text>
</comment>
<gene>
    <name evidence="2" type="ORF">ERUC_LOCUS10166</name>
</gene>